<dbReference type="EMBL" id="CP118942">
    <property type="protein sequence ID" value="WEE28637.1"/>
    <property type="molecule type" value="Genomic_DNA"/>
</dbReference>
<gene>
    <name evidence="1" type="ORF">PY771_10070</name>
</gene>
<dbReference type="Proteomes" id="UP001214666">
    <property type="component" value="Chromosome"/>
</dbReference>
<dbReference type="RefSeq" id="WP_077098254.1">
    <property type="nucleotide sequence ID" value="NZ_CP118699.1"/>
</dbReference>
<sequence>MDEADVILSTRKRNGQDVKVGNVKFTTTKPTAVIDVALSEEQVAANQHGELRGMVGSKITLQIEYVDNSYAGEGGQHKSFNGFRLFALPNNVKKA</sequence>
<protein>
    <submittedName>
        <fullName evidence="1">Uncharacterized protein</fullName>
    </submittedName>
</protein>
<reference evidence="1" key="1">
    <citation type="submission" date="2023-02" db="EMBL/GenBank/DDBJ databases">
        <title>The sequence of Aeromonas hydrophila K533.</title>
        <authorList>
            <person name="Luo X."/>
        </authorList>
    </citation>
    <scope>NUCLEOTIDE SEQUENCE</scope>
    <source>
        <strain evidence="1">K533</strain>
    </source>
</reference>
<accession>A0AAQ3CDD7</accession>
<evidence type="ECO:0000313" key="1">
    <source>
        <dbReference type="EMBL" id="WEE28637.1"/>
    </source>
</evidence>
<dbReference type="AlphaFoldDB" id="A0AAQ3CDD7"/>
<organism evidence="1 2">
    <name type="scientific">Aeromonas hydrophila</name>
    <dbReference type="NCBI Taxonomy" id="644"/>
    <lineage>
        <taxon>Bacteria</taxon>
        <taxon>Pseudomonadati</taxon>
        <taxon>Pseudomonadota</taxon>
        <taxon>Gammaproteobacteria</taxon>
        <taxon>Aeromonadales</taxon>
        <taxon>Aeromonadaceae</taxon>
        <taxon>Aeromonas</taxon>
    </lineage>
</organism>
<name>A0AAQ3CDD7_AERHY</name>
<proteinExistence type="predicted"/>
<evidence type="ECO:0000313" key="2">
    <source>
        <dbReference type="Proteomes" id="UP001214666"/>
    </source>
</evidence>